<evidence type="ECO:0000256" key="3">
    <source>
        <dbReference type="ARBA" id="ARBA00022630"/>
    </source>
</evidence>
<proteinExistence type="inferred from homology"/>
<dbReference type="PANTHER" id="PTHR43429">
    <property type="entry name" value="PYRIDINE NUCLEOTIDE-DISULFIDE OXIDOREDUCTASE DOMAIN-CONTAINING"/>
    <property type="match status" value="1"/>
</dbReference>
<evidence type="ECO:0000256" key="5">
    <source>
        <dbReference type="ARBA" id="ARBA00023002"/>
    </source>
</evidence>
<keyword evidence="3" id="KW-0285">Flavoprotein</keyword>
<dbReference type="Pfam" id="PF13686">
    <property type="entry name" value="DrsE_2"/>
    <property type="match status" value="1"/>
</dbReference>
<dbReference type="InterPro" id="IPR036868">
    <property type="entry name" value="TusA-like_sf"/>
</dbReference>
<evidence type="ECO:0000256" key="2">
    <source>
        <dbReference type="ARBA" id="ARBA00009130"/>
    </source>
</evidence>
<accession>A0A3P2ADL5</accession>
<evidence type="ECO:0000313" key="9">
    <source>
        <dbReference type="Proteomes" id="UP000279562"/>
    </source>
</evidence>
<dbReference type="InterPro" id="IPR032836">
    <property type="entry name" value="DsrE2-like"/>
</dbReference>
<dbReference type="PRINTS" id="PR00368">
    <property type="entry name" value="FADPNR"/>
</dbReference>
<dbReference type="SUPFAM" id="SSF55424">
    <property type="entry name" value="FAD/NAD-linked reductases, dimerisation (C-terminal) domain"/>
    <property type="match status" value="1"/>
</dbReference>
<dbReference type="InterPro" id="IPR036873">
    <property type="entry name" value="Rhodanese-like_dom_sf"/>
</dbReference>
<dbReference type="Gene3D" id="3.50.50.60">
    <property type="entry name" value="FAD/NAD(P)-binding domain"/>
    <property type="match status" value="2"/>
</dbReference>
<dbReference type="PRINTS" id="PR00411">
    <property type="entry name" value="PNDRDTASEI"/>
</dbReference>
<dbReference type="Gene3D" id="3.40.1260.10">
    <property type="entry name" value="DsrEFH-like"/>
    <property type="match status" value="1"/>
</dbReference>
<evidence type="ECO:0000256" key="1">
    <source>
        <dbReference type="ARBA" id="ARBA00001974"/>
    </source>
</evidence>
<evidence type="ECO:0000313" key="8">
    <source>
        <dbReference type="EMBL" id="RRD92260.1"/>
    </source>
</evidence>
<comment type="caution">
    <text evidence="8">The sequence shown here is derived from an EMBL/GenBank/DDBJ whole genome shotgun (WGS) entry which is preliminary data.</text>
</comment>
<dbReference type="Pfam" id="PF01206">
    <property type="entry name" value="TusA"/>
    <property type="match status" value="1"/>
</dbReference>
<organism evidence="8 9">
    <name type="scientific">Prevotella heparinolytica</name>
    <dbReference type="NCBI Taxonomy" id="28113"/>
    <lineage>
        <taxon>Bacteria</taxon>
        <taxon>Pseudomonadati</taxon>
        <taxon>Bacteroidota</taxon>
        <taxon>Bacteroidia</taxon>
        <taxon>Bacteroidales</taxon>
        <taxon>Bacteroidaceae</taxon>
        <taxon>Bacteroides</taxon>
    </lineage>
</organism>
<dbReference type="SUPFAM" id="SSF64307">
    <property type="entry name" value="SirA-like"/>
    <property type="match status" value="1"/>
</dbReference>
<dbReference type="InterPro" id="IPR023753">
    <property type="entry name" value="FAD/NAD-binding_dom"/>
</dbReference>
<dbReference type="Gene3D" id="3.30.110.40">
    <property type="entry name" value="TusA-like domain"/>
    <property type="match status" value="1"/>
</dbReference>
<dbReference type="PANTHER" id="PTHR43429:SF1">
    <property type="entry name" value="NAD(P)H SULFUR OXIDOREDUCTASE (COA-DEPENDENT)"/>
    <property type="match status" value="1"/>
</dbReference>
<dbReference type="SUPFAM" id="SSF75169">
    <property type="entry name" value="DsrEFH-like"/>
    <property type="match status" value="1"/>
</dbReference>
<protein>
    <submittedName>
        <fullName evidence="8">Pyridine nucleotide-disulfide oxidoreductase</fullName>
    </submittedName>
</protein>
<dbReference type="InterPro" id="IPR027396">
    <property type="entry name" value="DsrEFH-like"/>
</dbReference>
<dbReference type="InterPro" id="IPR016156">
    <property type="entry name" value="FAD/NAD-linked_Rdtase_dimer_sf"/>
</dbReference>
<dbReference type="AlphaFoldDB" id="A0A3P2ADL5"/>
<feature type="domain" description="Rhodanese" evidence="7">
    <location>
        <begin position="463"/>
        <end position="547"/>
    </location>
</feature>
<name>A0A3P2ADL5_9BACE</name>
<dbReference type="SUPFAM" id="SSF51905">
    <property type="entry name" value="FAD/NAD(P)-binding domain"/>
    <property type="match status" value="1"/>
</dbReference>
<keyword evidence="6" id="KW-0676">Redox-active center</keyword>
<dbReference type="InterPro" id="IPR001763">
    <property type="entry name" value="Rhodanese-like_dom"/>
</dbReference>
<keyword evidence="5" id="KW-0560">Oxidoreductase</keyword>
<keyword evidence="4" id="KW-0274">FAD</keyword>
<dbReference type="Pfam" id="PF02852">
    <property type="entry name" value="Pyr_redox_dim"/>
    <property type="match status" value="1"/>
</dbReference>
<dbReference type="SMART" id="SM00450">
    <property type="entry name" value="RHOD"/>
    <property type="match status" value="1"/>
</dbReference>
<evidence type="ECO:0000259" key="7">
    <source>
        <dbReference type="PROSITE" id="PS50206"/>
    </source>
</evidence>
<dbReference type="InterPro" id="IPR050260">
    <property type="entry name" value="FAD-bd_OxRdtase"/>
</dbReference>
<gene>
    <name evidence="8" type="ORF">EII33_04465</name>
</gene>
<dbReference type="InterPro" id="IPR036188">
    <property type="entry name" value="FAD/NAD-bd_sf"/>
</dbReference>
<dbReference type="Pfam" id="PF07992">
    <property type="entry name" value="Pyr_redox_2"/>
    <property type="match status" value="1"/>
</dbReference>
<comment type="cofactor">
    <cofactor evidence="1">
        <name>FAD</name>
        <dbReference type="ChEBI" id="CHEBI:57692"/>
    </cofactor>
</comment>
<keyword evidence="9" id="KW-1185">Reference proteome</keyword>
<dbReference type="GO" id="GO:0016491">
    <property type="term" value="F:oxidoreductase activity"/>
    <property type="evidence" value="ECO:0007669"/>
    <property type="project" value="UniProtKB-KW"/>
</dbReference>
<dbReference type="InterPro" id="IPR004099">
    <property type="entry name" value="Pyr_nucl-diS_OxRdtase_dimer"/>
</dbReference>
<sequence>MKYVIVGGVAGGATAAARLRRVDETADILLLEKGPHISYANCGLPYYIGGVIAERDKLLVQTPEAFGKRFRIDVRVKNEVLAINAKAKTLTIRNADGKEYEEAYDKLLLSPGANPVKPPLEGIESEGIFTLRNVEDTDRIKAYVTGKQVKRAVVVGAGFIGLEMAENLHHAGIAVSVVEMGNQVMAPIDFSMAAHIHRHLIQKGVSLYLEEGVTHFQRTEQGIIVYLKSGKTIAADMVLLSIGVRPATALAQQAGLKLGETGGIWVDEHLETSEKDIYAVGDAIEYPHPLTGKPWLNYLANPANRQGRIVADNMALGNTVSYEGAIGTSIAKVFDMTVASTGLAAKRLKQWGMEYQSSVTHSSSHAGYYPNALPITLKLTFHPRTGKLYGAQCVGYEGVDKRIDQIAGLIKRGGTVYDLMETEHAYAPSFSSAKDPIAIAGYVASNIVGGAMPAISWRELLEKKEQVVLVDTRTAEEFSFGTIPGALNIPLDEMRERLAEIPADKPVVLFCAVGLRGYLAQRILMGRGYRDVRNLMGGYKTFSTAVAPLPAPTALSSATVSSSFDVVSAEASSVSDTEKKVLKVNACGLQCPGPIIQVKKAIDSIEIGERVEIVATDAGFARDASAWCETTGNKLIENREEKGRYTVVIEKGDSACACSSGGYAGGGRGKTLILFSDDLDKALATFVLANGAAATGQKVSIFFTFWGLNVLKKVQKPRVQKDFFGKMFGMMLPSSSLKLKLSQMNMFGMGSRMMRFLMKRKGVDSLESLRRQALMQGVEFIACQMSMDMMGIQREELLDEVTVGGVATYMERADKANVNLFI</sequence>
<dbReference type="Pfam" id="PF00581">
    <property type="entry name" value="Rhodanese"/>
    <property type="match status" value="1"/>
</dbReference>
<dbReference type="RefSeq" id="WP_125238688.1">
    <property type="nucleotide sequence ID" value="NZ_RQYF01000012.1"/>
</dbReference>
<dbReference type="SUPFAM" id="SSF52821">
    <property type="entry name" value="Rhodanese/Cell cycle control phosphatase"/>
    <property type="match status" value="1"/>
</dbReference>
<dbReference type="Gene3D" id="3.40.250.10">
    <property type="entry name" value="Rhodanese-like domain"/>
    <property type="match status" value="1"/>
</dbReference>
<reference evidence="8 9" key="1">
    <citation type="submission" date="2018-11" db="EMBL/GenBank/DDBJ databases">
        <title>Genomes From Bacteria Associated with the Canine Oral Cavity: a Test Case for Automated Genome-Based Taxonomic Assignment.</title>
        <authorList>
            <person name="Coil D.A."/>
            <person name="Jospin G."/>
            <person name="Darling A.E."/>
            <person name="Wallis C."/>
            <person name="Davis I.J."/>
            <person name="Harris S."/>
            <person name="Eisen J.A."/>
            <person name="Holcombe L.J."/>
            <person name="O'Flynn C."/>
        </authorList>
    </citation>
    <scope>NUCLEOTIDE SEQUENCE [LARGE SCALE GENOMIC DNA]</scope>
    <source>
        <strain evidence="8 9">OH1047_COT-310</strain>
    </source>
</reference>
<comment type="similarity">
    <text evidence="2">Belongs to the class-III pyridine nucleotide-disulfide oxidoreductase family.</text>
</comment>
<dbReference type="PROSITE" id="PS50206">
    <property type="entry name" value="RHODANESE_3"/>
    <property type="match status" value="1"/>
</dbReference>
<dbReference type="EMBL" id="RQYF01000012">
    <property type="protein sequence ID" value="RRD92260.1"/>
    <property type="molecule type" value="Genomic_DNA"/>
</dbReference>
<dbReference type="PROSITE" id="PS01148">
    <property type="entry name" value="UPF0033"/>
    <property type="match status" value="1"/>
</dbReference>
<evidence type="ECO:0000256" key="4">
    <source>
        <dbReference type="ARBA" id="ARBA00022827"/>
    </source>
</evidence>
<dbReference type="Proteomes" id="UP000279562">
    <property type="component" value="Unassembled WGS sequence"/>
</dbReference>
<dbReference type="InterPro" id="IPR001455">
    <property type="entry name" value="TusA-like"/>
</dbReference>
<evidence type="ECO:0000256" key="6">
    <source>
        <dbReference type="ARBA" id="ARBA00023284"/>
    </source>
</evidence>